<protein>
    <submittedName>
        <fullName evidence="2">Uncharacterized protein</fullName>
    </submittedName>
</protein>
<accession>A0AAD5R7C3</accession>
<gene>
    <name evidence="2" type="ORF">KIN20_032713</name>
</gene>
<evidence type="ECO:0000313" key="2">
    <source>
        <dbReference type="EMBL" id="KAJ1370891.1"/>
    </source>
</evidence>
<dbReference type="EMBL" id="JAHQIW010006869">
    <property type="protein sequence ID" value="KAJ1370891.1"/>
    <property type="molecule type" value="Genomic_DNA"/>
</dbReference>
<feature type="compositionally biased region" description="Polar residues" evidence="1">
    <location>
        <begin position="49"/>
        <end position="58"/>
    </location>
</feature>
<comment type="caution">
    <text evidence="2">The sequence shown here is derived from an EMBL/GenBank/DDBJ whole genome shotgun (WGS) entry which is preliminary data.</text>
</comment>
<sequence>MVPVITYSRVQEVTSLIRYRIASGPTTSSPSSKQTPQSTNRPTSEKTLRPSSQPTTHSSSKKTPRPTSEPQERCYERELCQVLVKLGLCESSAYTAELKEEVCPSSCA</sequence>
<keyword evidence="3" id="KW-1185">Reference proteome</keyword>
<dbReference type="Proteomes" id="UP001196413">
    <property type="component" value="Unassembled WGS sequence"/>
</dbReference>
<organism evidence="2 3">
    <name type="scientific">Parelaphostrongylus tenuis</name>
    <name type="common">Meningeal worm</name>
    <dbReference type="NCBI Taxonomy" id="148309"/>
    <lineage>
        <taxon>Eukaryota</taxon>
        <taxon>Metazoa</taxon>
        <taxon>Ecdysozoa</taxon>
        <taxon>Nematoda</taxon>
        <taxon>Chromadorea</taxon>
        <taxon>Rhabditida</taxon>
        <taxon>Rhabditina</taxon>
        <taxon>Rhabditomorpha</taxon>
        <taxon>Strongyloidea</taxon>
        <taxon>Metastrongylidae</taxon>
        <taxon>Parelaphostrongylus</taxon>
    </lineage>
</organism>
<feature type="region of interest" description="Disordered" evidence="1">
    <location>
        <begin position="21"/>
        <end position="73"/>
    </location>
</feature>
<feature type="compositionally biased region" description="Low complexity" evidence="1">
    <location>
        <begin position="23"/>
        <end position="39"/>
    </location>
</feature>
<evidence type="ECO:0000256" key="1">
    <source>
        <dbReference type="SAM" id="MobiDB-lite"/>
    </source>
</evidence>
<evidence type="ECO:0000313" key="3">
    <source>
        <dbReference type="Proteomes" id="UP001196413"/>
    </source>
</evidence>
<dbReference type="AlphaFoldDB" id="A0AAD5R7C3"/>
<name>A0AAD5R7C3_PARTN</name>
<proteinExistence type="predicted"/>
<reference evidence="2" key="1">
    <citation type="submission" date="2021-06" db="EMBL/GenBank/DDBJ databases">
        <title>Parelaphostrongylus tenuis whole genome reference sequence.</title>
        <authorList>
            <person name="Garwood T.J."/>
            <person name="Larsen P.A."/>
            <person name="Fountain-Jones N.M."/>
            <person name="Garbe J.R."/>
            <person name="Macchietto M.G."/>
            <person name="Kania S.A."/>
            <person name="Gerhold R.W."/>
            <person name="Richards J.E."/>
            <person name="Wolf T.M."/>
        </authorList>
    </citation>
    <scope>NUCLEOTIDE SEQUENCE</scope>
    <source>
        <strain evidence="2">MNPRO001-30</strain>
        <tissue evidence="2">Meninges</tissue>
    </source>
</reference>